<dbReference type="Pfam" id="PF01230">
    <property type="entry name" value="HIT"/>
    <property type="match status" value="1"/>
</dbReference>
<name>V2U9U4_9GAMM</name>
<feature type="short sequence motif" description="Histidine triad motif" evidence="1">
    <location>
        <begin position="94"/>
        <end position="98"/>
    </location>
</feature>
<dbReference type="OrthoDB" id="9784774at2"/>
<dbReference type="HOGENOM" id="CLU_056776_5_1_6"/>
<dbReference type="PANTHER" id="PTHR42997:SF1">
    <property type="entry name" value="AP-4-A PHOSPHORYLASE"/>
    <property type="match status" value="1"/>
</dbReference>
<evidence type="ECO:0000313" key="4">
    <source>
        <dbReference type="Proteomes" id="UP000018418"/>
    </source>
</evidence>
<protein>
    <recommendedName>
        <fullName evidence="2">HIT domain-containing protein</fullName>
    </recommendedName>
</protein>
<comment type="caution">
    <text evidence="3">The sequence shown here is derived from an EMBL/GenBank/DDBJ whole genome shotgun (WGS) entry which is preliminary data.</text>
</comment>
<dbReference type="Gene3D" id="3.30.428.10">
    <property type="entry name" value="HIT-like"/>
    <property type="match status" value="1"/>
</dbReference>
<reference evidence="3 4" key="1">
    <citation type="submission" date="2013-10" db="EMBL/GenBank/DDBJ databases">
        <title>The Genome Sequence of Acinetobacter brisouii CIP 110357.</title>
        <authorList>
            <consortium name="The Broad Institute Genomics Platform"/>
            <consortium name="The Broad Institute Genome Sequencing Center for Infectious Disease"/>
            <person name="Cerqueira G."/>
            <person name="Feldgarden M."/>
            <person name="Courvalin P."/>
            <person name="Grillot-Courvalin C."/>
            <person name="Clermont D."/>
            <person name="Rocha E."/>
            <person name="Yoon E.-J."/>
            <person name="Nemec A."/>
            <person name="Young S.K."/>
            <person name="Zeng Q."/>
            <person name="Gargeya S."/>
            <person name="Fitzgerald M."/>
            <person name="Abouelleil A."/>
            <person name="Alvarado L."/>
            <person name="Berlin A.M."/>
            <person name="Chapman S.B."/>
            <person name="Gainer-Dewar J."/>
            <person name="Goldberg J."/>
            <person name="Gnerre S."/>
            <person name="Griggs A."/>
            <person name="Gujja S."/>
            <person name="Hansen M."/>
            <person name="Howarth C."/>
            <person name="Imamovic A."/>
            <person name="Ireland A."/>
            <person name="Larimer J."/>
            <person name="McCowan C."/>
            <person name="Murphy C."/>
            <person name="Pearson M."/>
            <person name="Poon T.W."/>
            <person name="Priest M."/>
            <person name="Roberts A."/>
            <person name="Saif S."/>
            <person name="Shea T."/>
            <person name="Sykes S."/>
            <person name="Wortman J."/>
            <person name="Nusbaum C."/>
            <person name="Birren B."/>
        </authorList>
    </citation>
    <scope>NUCLEOTIDE SEQUENCE [LARGE SCALE GENOMIC DNA]</scope>
    <source>
        <strain evidence="3 4">CIP 110357</strain>
    </source>
</reference>
<dbReference type="InterPro" id="IPR011146">
    <property type="entry name" value="HIT-like"/>
</dbReference>
<dbReference type="PROSITE" id="PS51084">
    <property type="entry name" value="HIT_2"/>
    <property type="match status" value="1"/>
</dbReference>
<dbReference type="AlphaFoldDB" id="V2U9U4"/>
<evidence type="ECO:0000256" key="1">
    <source>
        <dbReference type="PROSITE-ProRule" id="PRU00464"/>
    </source>
</evidence>
<proteinExistence type="predicted"/>
<dbReference type="PATRIC" id="fig|1341683.3.peg.2982"/>
<organism evidence="3 4">
    <name type="scientific">Acinetobacter brisouii CIP 110357</name>
    <dbReference type="NCBI Taxonomy" id="1341683"/>
    <lineage>
        <taxon>Bacteria</taxon>
        <taxon>Pseudomonadati</taxon>
        <taxon>Pseudomonadota</taxon>
        <taxon>Gammaproteobacteria</taxon>
        <taxon>Moraxellales</taxon>
        <taxon>Moraxellaceae</taxon>
        <taxon>Acinetobacter</taxon>
    </lineage>
</organism>
<dbReference type="GO" id="GO:0003824">
    <property type="term" value="F:catalytic activity"/>
    <property type="evidence" value="ECO:0007669"/>
    <property type="project" value="InterPro"/>
</dbReference>
<dbReference type="PANTHER" id="PTHR42997">
    <property type="entry name" value="HIT FAMILY HYDROLASE"/>
    <property type="match status" value="1"/>
</dbReference>
<gene>
    <name evidence="3" type="ORF">P255_03020</name>
</gene>
<accession>V2U9U4</accession>
<evidence type="ECO:0000259" key="2">
    <source>
        <dbReference type="PROSITE" id="PS51084"/>
    </source>
</evidence>
<keyword evidence="4" id="KW-1185">Reference proteome</keyword>
<dbReference type="EMBL" id="AYEU01000016">
    <property type="protein sequence ID" value="ESK47137.1"/>
    <property type="molecule type" value="Genomic_DNA"/>
</dbReference>
<dbReference type="InterPro" id="IPR036265">
    <property type="entry name" value="HIT-like_sf"/>
</dbReference>
<sequence length="123" mass="14345">MTEHCAYCDFDDYDVIAKNDFGAIFPEPHPLSKGHMVIVPLRHVSSFFDVTDKERKSLLSLLEQARNELELRYHPEGYHIGFNDGNVFDEVSQHLHIHVIPRYKGQQLKLDERWGIQQPSDVK</sequence>
<dbReference type="InterPro" id="IPR052908">
    <property type="entry name" value="AP-4-A_phosphorylase"/>
</dbReference>
<feature type="domain" description="HIT" evidence="2">
    <location>
        <begin position="3"/>
        <end position="109"/>
    </location>
</feature>
<dbReference type="SUPFAM" id="SSF54197">
    <property type="entry name" value="HIT-like"/>
    <property type="match status" value="1"/>
</dbReference>
<dbReference type="STRING" id="396323.VH98_06285"/>
<dbReference type="RefSeq" id="WP_004903023.1">
    <property type="nucleotide sequence ID" value="NZ_BBTI01000021.1"/>
</dbReference>
<dbReference type="Proteomes" id="UP000018418">
    <property type="component" value="Unassembled WGS sequence"/>
</dbReference>
<evidence type="ECO:0000313" key="3">
    <source>
        <dbReference type="EMBL" id="ESK47137.1"/>
    </source>
</evidence>